<dbReference type="SMART" id="SM00256">
    <property type="entry name" value="FBOX"/>
    <property type="match status" value="1"/>
</dbReference>
<dbReference type="InterPro" id="IPR017451">
    <property type="entry name" value="F-box-assoc_interact_dom"/>
</dbReference>
<evidence type="ECO:0000259" key="1">
    <source>
        <dbReference type="SMART" id="SM00256"/>
    </source>
</evidence>
<organism evidence="2 3">
    <name type="scientific">Quercus lobata</name>
    <name type="common">Valley oak</name>
    <dbReference type="NCBI Taxonomy" id="97700"/>
    <lineage>
        <taxon>Eukaryota</taxon>
        <taxon>Viridiplantae</taxon>
        <taxon>Streptophyta</taxon>
        <taxon>Embryophyta</taxon>
        <taxon>Tracheophyta</taxon>
        <taxon>Spermatophyta</taxon>
        <taxon>Magnoliopsida</taxon>
        <taxon>eudicotyledons</taxon>
        <taxon>Gunneridae</taxon>
        <taxon>Pentapetalae</taxon>
        <taxon>rosids</taxon>
        <taxon>fabids</taxon>
        <taxon>Fagales</taxon>
        <taxon>Fagaceae</taxon>
        <taxon>Quercus</taxon>
    </lineage>
</organism>
<dbReference type="Proteomes" id="UP000594261">
    <property type="component" value="Chromosome 4"/>
</dbReference>
<name>A0A7N2LFY4_QUELO</name>
<protein>
    <recommendedName>
        <fullName evidence="1">F-box domain-containing protein</fullName>
    </recommendedName>
</protein>
<reference evidence="2" key="2">
    <citation type="submission" date="2021-01" db="UniProtKB">
        <authorList>
            <consortium name="EnsemblPlants"/>
        </authorList>
    </citation>
    <scope>IDENTIFICATION</scope>
</reference>
<proteinExistence type="predicted"/>
<dbReference type="SUPFAM" id="SSF53098">
    <property type="entry name" value="Ribonuclease H-like"/>
    <property type="match status" value="1"/>
</dbReference>
<dbReference type="CDD" id="cd22157">
    <property type="entry name" value="F-box_AtFBW1-like"/>
    <property type="match status" value="1"/>
</dbReference>
<dbReference type="Pfam" id="PF00646">
    <property type="entry name" value="F-box"/>
    <property type="match status" value="1"/>
</dbReference>
<dbReference type="InterPro" id="IPR012337">
    <property type="entry name" value="RNaseH-like_sf"/>
</dbReference>
<evidence type="ECO:0000313" key="3">
    <source>
        <dbReference type="Proteomes" id="UP000594261"/>
    </source>
</evidence>
<dbReference type="InterPro" id="IPR036397">
    <property type="entry name" value="RNaseH_sf"/>
</dbReference>
<dbReference type="GO" id="GO:0003676">
    <property type="term" value="F:nucleic acid binding"/>
    <property type="evidence" value="ECO:0007669"/>
    <property type="project" value="InterPro"/>
</dbReference>
<dbReference type="Gene3D" id="3.30.420.10">
    <property type="entry name" value="Ribonuclease H-like superfamily/Ribonuclease H"/>
    <property type="match status" value="1"/>
</dbReference>
<dbReference type="FunCoup" id="A0A7N2LFY4">
    <property type="interactions" value="11"/>
</dbReference>
<dbReference type="EMBL" id="LRBV02000004">
    <property type="status" value="NOT_ANNOTATED_CDS"/>
    <property type="molecule type" value="Genomic_DNA"/>
</dbReference>
<evidence type="ECO:0000313" key="2">
    <source>
        <dbReference type="EnsemblPlants" id="QL04p028890:mrna"/>
    </source>
</evidence>
<dbReference type="Gramene" id="QL04p028890:mrna">
    <property type="protein sequence ID" value="QL04p028890:mrna"/>
    <property type="gene ID" value="QL04p028890"/>
</dbReference>
<dbReference type="AlphaFoldDB" id="A0A7N2LFY4"/>
<dbReference type="SUPFAM" id="SSF81383">
    <property type="entry name" value="F-box domain"/>
    <property type="match status" value="1"/>
</dbReference>
<accession>A0A7N2LFY4</accession>
<dbReference type="EnsemblPlants" id="QL04p028890:mrna">
    <property type="protein sequence ID" value="QL04p028890:mrna"/>
    <property type="gene ID" value="QL04p028890"/>
</dbReference>
<feature type="domain" description="F-box" evidence="1">
    <location>
        <begin position="267"/>
        <end position="307"/>
    </location>
</feature>
<dbReference type="InterPro" id="IPR036047">
    <property type="entry name" value="F-box-like_dom_sf"/>
</dbReference>
<dbReference type="PANTHER" id="PTHR31672:SF13">
    <property type="entry name" value="F-BOX PROTEIN CPR30-LIKE"/>
    <property type="match status" value="1"/>
</dbReference>
<sequence>MINTTWVVQDEEHLSFCIGEIREIYGKKTNLVVGLSADTGHGYGRGFCNYKGMAKDAPFQLLQLCVGSHCLLYNLDDVNYSRRSFTGTKHKVLKGFLYDKSTTVVGVGIKEVAQKLERETGVIIKNPVELRKLAETEKSLKGNDVRGSKLGDLAKLVLGEHMHFVKPKKTTWWSDKYDEYEDPLLSNDVIMYATVEAFLAYEIGSKLLRCSYSYLNFLYPSCLLQLPKSFTMGRKSKSHSDPTTSMAKKKAKAEKEKVGGTDIISQLHPNIVTDILSRLPFNTLFSCRCVCKTWLHLLVDPSFAQLYRARANPCIILQPRNKNRQQHLYAVHFDNRNYVRNSRVKFATETHLGMGCNVKLSLLDSCNGLILLGEMYRYQRQNLVKLDQLYVCNPITGEFVIVRPGINLTSSAMCPCLGFCPKSQVYKVVLLSKKQYAVEVSNNMVTLVYTLGEKGNGFWKSINVGDGLLDQPKNTTFLNGIIHWVVRSPTVPQFIYSFDVEDECFRLVPPPPEFVPPDRTTWSKWGINLGALEGRLAIVEHDKGVSWCFHIWVMKDYGVQASWTKTYTMDFNMGKLKLFWPISQILGLCRNGDILFTHHRRNLVSFNLVNPSFKIHRIDKLFNFLMHPYIPNLSSLRDIARGEPLFNVTLR</sequence>
<dbReference type="NCBIfam" id="TIGR01640">
    <property type="entry name" value="F_box_assoc_1"/>
    <property type="match status" value="1"/>
</dbReference>
<dbReference type="InterPro" id="IPR013187">
    <property type="entry name" value="F-box-assoc_dom_typ3"/>
</dbReference>
<keyword evidence="3" id="KW-1185">Reference proteome</keyword>
<dbReference type="InParanoid" id="A0A7N2LFY4"/>
<dbReference type="Gene3D" id="1.20.1280.50">
    <property type="match status" value="1"/>
</dbReference>
<dbReference type="InterPro" id="IPR050796">
    <property type="entry name" value="SCF_F-box_component"/>
</dbReference>
<dbReference type="InterPro" id="IPR001810">
    <property type="entry name" value="F-box_dom"/>
</dbReference>
<dbReference type="Pfam" id="PF08268">
    <property type="entry name" value="FBA_3"/>
    <property type="match status" value="1"/>
</dbReference>
<reference evidence="2 3" key="1">
    <citation type="journal article" date="2016" name="G3 (Bethesda)">
        <title>First Draft Assembly and Annotation of the Genome of a California Endemic Oak Quercus lobata Nee (Fagaceae).</title>
        <authorList>
            <person name="Sork V.L."/>
            <person name="Fitz-Gibbon S.T."/>
            <person name="Puiu D."/>
            <person name="Crepeau M."/>
            <person name="Gugger P.F."/>
            <person name="Sherman R."/>
            <person name="Stevens K."/>
            <person name="Langley C.H."/>
            <person name="Pellegrini M."/>
            <person name="Salzberg S.L."/>
        </authorList>
    </citation>
    <scope>NUCLEOTIDE SEQUENCE [LARGE SCALE GENOMIC DNA]</scope>
    <source>
        <strain evidence="2 3">cv. SW786</strain>
    </source>
</reference>
<dbReference type="PANTHER" id="PTHR31672">
    <property type="entry name" value="BNACNNG10540D PROTEIN"/>
    <property type="match status" value="1"/>
</dbReference>